<proteinExistence type="predicted"/>
<reference evidence="2 3" key="1">
    <citation type="submission" date="2024-11" db="EMBL/GenBank/DDBJ databases">
        <title>Adaptive evolution of stress response genes in parasites aligns with host niche diversity.</title>
        <authorList>
            <person name="Hahn C."/>
            <person name="Resl P."/>
        </authorList>
    </citation>
    <scope>NUCLEOTIDE SEQUENCE [LARGE SCALE GENOMIC DNA]</scope>
    <source>
        <strain evidence="2">EGGRZ-B1_66</strain>
        <tissue evidence="2">Body</tissue>
    </source>
</reference>
<evidence type="ECO:0000313" key="2">
    <source>
        <dbReference type="EMBL" id="KAL3316170.1"/>
    </source>
</evidence>
<feature type="compositionally biased region" description="Polar residues" evidence="1">
    <location>
        <begin position="464"/>
        <end position="474"/>
    </location>
</feature>
<accession>A0ABD2Q9C5</accession>
<comment type="caution">
    <text evidence="2">The sequence shown here is derived from an EMBL/GenBank/DDBJ whole genome shotgun (WGS) entry which is preliminary data.</text>
</comment>
<feature type="compositionally biased region" description="Low complexity" evidence="1">
    <location>
        <begin position="433"/>
        <end position="442"/>
    </location>
</feature>
<gene>
    <name evidence="2" type="ORF">Ciccas_005180</name>
</gene>
<protein>
    <submittedName>
        <fullName evidence="2">Uncharacterized protein</fullName>
    </submittedName>
</protein>
<organism evidence="2 3">
    <name type="scientific">Cichlidogyrus casuarinus</name>
    <dbReference type="NCBI Taxonomy" id="1844966"/>
    <lineage>
        <taxon>Eukaryota</taxon>
        <taxon>Metazoa</taxon>
        <taxon>Spiralia</taxon>
        <taxon>Lophotrochozoa</taxon>
        <taxon>Platyhelminthes</taxon>
        <taxon>Monogenea</taxon>
        <taxon>Monopisthocotylea</taxon>
        <taxon>Dactylogyridea</taxon>
        <taxon>Ancyrocephalidae</taxon>
        <taxon>Cichlidogyrus</taxon>
    </lineage>
</organism>
<dbReference type="AlphaFoldDB" id="A0ABD2Q9C5"/>
<dbReference type="Proteomes" id="UP001626550">
    <property type="component" value="Unassembled WGS sequence"/>
</dbReference>
<keyword evidence="3" id="KW-1185">Reference proteome</keyword>
<evidence type="ECO:0000256" key="1">
    <source>
        <dbReference type="SAM" id="MobiDB-lite"/>
    </source>
</evidence>
<sequence>MEDNLVDKEALLVNKSLTGVSKLWKQPKKSVFLRYSIDPTNEEEWLRLHDLELFNLSFGRLEEYFYEHDSENVMFRNYVGRSLRDFFRENQDLKQIHRSHCSHPATIDCSVLEDQFKKLTSRFLLDTLRERLNNREFAEIVCSAHDLLLKQYLRGKVNISLSSLSRDLDFYGLLLEALEGVLKENLEKLPDYGPKELLIAIQTLALLLASLRNRLNWTLDCSADKYAERSTFRKSRLFEIMQENSTSPKSKTKPVATVETELCAAKEASLCLGHVAFFCSTFVDLMVDRIDSIDFRNLKLTQEKSLFFLTLPITSTLFNLLQCLDEYDCTEDPCLGLSWLHLVHDLISLGIPWQLKSAGQPTPVAQVNPLNQCCQSEPCRQLLRAVIDQCLHRNLLGFVFSQAVHCLCRLPPKISGAASAGFWSTVQSATSSSSVSSSANSQHTNPLTQNQEDANSSPEDDQSDSNSSGREFTTGISVTDPIARSLLIFHKRMTHLGDDIQDSSTVPSIWWSKNQPQEDKVFSLLSF</sequence>
<feature type="region of interest" description="Disordered" evidence="1">
    <location>
        <begin position="433"/>
        <end position="474"/>
    </location>
</feature>
<name>A0ABD2Q9C5_9PLAT</name>
<evidence type="ECO:0000313" key="3">
    <source>
        <dbReference type="Proteomes" id="UP001626550"/>
    </source>
</evidence>
<dbReference type="EMBL" id="JBJKFK010000587">
    <property type="protein sequence ID" value="KAL3316170.1"/>
    <property type="molecule type" value="Genomic_DNA"/>
</dbReference>
<feature type="compositionally biased region" description="Polar residues" evidence="1">
    <location>
        <begin position="443"/>
        <end position="457"/>
    </location>
</feature>